<protein>
    <submittedName>
        <fullName evidence="2">Bleomycin resistance protein</fullName>
    </submittedName>
</protein>
<accession>A0A2W7BR57</accession>
<dbReference type="InterPro" id="IPR029068">
    <property type="entry name" value="Glyas_Bleomycin-R_OHBP_Dase"/>
</dbReference>
<gene>
    <name evidence="2" type="ORF">B5V02_37725</name>
</gene>
<organism evidence="2 3">
    <name type="scientific">Mesorhizobium kowhaii</name>
    <dbReference type="NCBI Taxonomy" id="1300272"/>
    <lineage>
        <taxon>Bacteria</taxon>
        <taxon>Pseudomonadati</taxon>
        <taxon>Pseudomonadota</taxon>
        <taxon>Alphaproteobacteria</taxon>
        <taxon>Hyphomicrobiales</taxon>
        <taxon>Phyllobacteriaceae</taxon>
        <taxon>Mesorhizobium</taxon>
    </lineage>
</organism>
<dbReference type="Pfam" id="PF00903">
    <property type="entry name" value="Glyoxalase"/>
    <property type="match status" value="1"/>
</dbReference>
<dbReference type="Gene3D" id="3.10.180.10">
    <property type="entry name" value="2,3-Dihydroxybiphenyl 1,2-Dioxygenase, domain 1"/>
    <property type="match status" value="1"/>
</dbReference>
<dbReference type="PANTHER" id="PTHR34109:SF1">
    <property type="entry name" value="VOC DOMAIN-CONTAINING PROTEIN"/>
    <property type="match status" value="1"/>
</dbReference>
<evidence type="ECO:0000259" key="1">
    <source>
        <dbReference type="PROSITE" id="PS51819"/>
    </source>
</evidence>
<dbReference type="Proteomes" id="UP000248616">
    <property type="component" value="Unassembled WGS sequence"/>
</dbReference>
<evidence type="ECO:0000313" key="2">
    <source>
        <dbReference type="EMBL" id="PZV33094.1"/>
    </source>
</evidence>
<dbReference type="OrthoDB" id="9806868at2"/>
<dbReference type="RefSeq" id="WP_111549058.1">
    <property type="nucleotide sequence ID" value="NZ_MZXV01000085.1"/>
</dbReference>
<reference evidence="3" key="1">
    <citation type="submission" date="2017-03" db="EMBL/GenBank/DDBJ databases">
        <authorList>
            <person name="Safronova V.I."/>
            <person name="Sazanova A.L."/>
            <person name="Chirak E.R."/>
        </authorList>
    </citation>
    <scope>NUCLEOTIDE SEQUENCE [LARGE SCALE GENOMIC DNA]</scope>
    <source>
        <strain evidence="3">Ach-343</strain>
    </source>
</reference>
<dbReference type="EMBL" id="MZXV01000085">
    <property type="protein sequence ID" value="PZV33094.1"/>
    <property type="molecule type" value="Genomic_DNA"/>
</dbReference>
<keyword evidence="3" id="KW-1185">Reference proteome</keyword>
<dbReference type="PROSITE" id="PS51819">
    <property type="entry name" value="VOC"/>
    <property type="match status" value="1"/>
</dbReference>
<name>A0A2W7BR57_9HYPH</name>
<dbReference type="AlphaFoldDB" id="A0A2W7BR57"/>
<feature type="domain" description="VOC" evidence="1">
    <location>
        <begin position="8"/>
        <end position="118"/>
    </location>
</feature>
<dbReference type="InterPro" id="IPR004360">
    <property type="entry name" value="Glyas_Fos-R_dOase_dom"/>
</dbReference>
<comment type="caution">
    <text evidence="2">The sequence shown here is derived from an EMBL/GenBank/DDBJ whole genome shotgun (WGS) entry which is preliminary data.</text>
</comment>
<dbReference type="SUPFAM" id="SSF54593">
    <property type="entry name" value="Glyoxalase/Bleomycin resistance protein/Dihydroxybiphenyl dioxygenase"/>
    <property type="match status" value="1"/>
</dbReference>
<sequence length="127" mass="14310">MVKFQPDGWRTVTPRIVTDDVRGLVEFLKTVFDATGEYRTGAPAGMKIGDPIVMVSGDGEREAMPAFLYVYVEDTDETYRRAIGAGGESIEEPKDTPHGDRRAMMWDARGNRWQIATHREDMSVNEI</sequence>
<evidence type="ECO:0000313" key="3">
    <source>
        <dbReference type="Proteomes" id="UP000248616"/>
    </source>
</evidence>
<dbReference type="InterPro" id="IPR037523">
    <property type="entry name" value="VOC_core"/>
</dbReference>
<proteinExistence type="predicted"/>
<dbReference type="PANTHER" id="PTHR34109">
    <property type="entry name" value="BNAUNNG04460D PROTEIN-RELATED"/>
    <property type="match status" value="1"/>
</dbReference>